<dbReference type="GO" id="GO:0022857">
    <property type="term" value="F:transmembrane transporter activity"/>
    <property type="evidence" value="ECO:0007669"/>
    <property type="project" value="TreeGrafter"/>
</dbReference>
<reference evidence="4 5" key="2">
    <citation type="journal article" date="2011" name="J. Bacteriol.">
        <title>Complete genome sequence of the anaerobic, halophilic alkalithermophile Natranaerobius thermophilus JW/NM-WN-LF.</title>
        <authorList>
            <person name="Zhao B."/>
            <person name="Mesbah N.M."/>
            <person name="Dalin E."/>
            <person name="Goodwin L."/>
            <person name="Nolan M."/>
            <person name="Pitluck S."/>
            <person name="Chertkov O."/>
            <person name="Brettin T.S."/>
            <person name="Han J."/>
            <person name="Larimer F.W."/>
            <person name="Land M.L."/>
            <person name="Hauser L."/>
            <person name="Kyrpides N."/>
            <person name="Wiegel J."/>
        </authorList>
    </citation>
    <scope>NUCLEOTIDE SEQUENCE [LARGE SCALE GENOMIC DNA]</scope>
    <source>
        <strain evidence="5">ATCC BAA-1301 / DSM 18059 / JW/NM-WN-LF</strain>
    </source>
</reference>
<dbReference type="STRING" id="457570.Nther_1758"/>
<dbReference type="KEGG" id="nth:Nther_1758"/>
<dbReference type="InterPro" id="IPR003439">
    <property type="entry name" value="ABC_transporter-like_ATP-bd"/>
</dbReference>
<dbReference type="SUPFAM" id="SSF52540">
    <property type="entry name" value="P-loop containing nucleoside triphosphate hydrolases"/>
    <property type="match status" value="1"/>
</dbReference>
<dbReference type="EMBL" id="CP001034">
    <property type="protein sequence ID" value="ACB85330.1"/>
    <property type="molecule type" value="Genomic_DNA"/>
</dbReference>
<dbReference type="PROSITE" id="PS50893">
    <property type="entry name" value="ABC_TRANSPORTER_2"/>
    <property type="match status" value="1"/>
</dbReference>
<dbReference type="PANTHER" id="PTHR24220:SF470">
    <property type="entry name" value="CELL DIVISION ATP-BINDING PROTEIN FTSE"/>
    <property type="match status" value="1"/>
</dbReference>
<organism evidence="4 5">
    <name type="scientific">Natranaerobius thermophilus (strain ATCC BAA-1301 / DSM 18059 / JW/NM-WN-LF)</name>
    <dbReference type="NCBI Taxonomy" id="457570"/>
    <lineage>
        <taxon>Bacteria</taxon>
        <taxon>Bacillati</taxon>
        <taxon>Bacillota</taxon>
        <taxon>Clostridia</taxon>
        <taxon>Natranaerobiales</taxon>
        <taxon>Natranaerobiaceae</taxon>
        <taxon>Natranaerobius</taxon>
    </lineage>
</organism>
<dbReference type="eggNOG" id="COG2884">
    <property type="taxonomic scope" value="Bacteria"/>
</dbReference>
<evidence type="ECO:0000256" key="1">
    <source>
        <dbReference type="ARBA" id="ARBA00022741"/>
    </source>
</evidence>
<dbReference type="Proteomes" id="UP000001683">
    <property type="component" value="Chromosome"/>
</dbReference>
<dbReference type="SMART" id="SM00382">
    <property type="entry name" value="AAA"/>
    <property type="match status" value="1"/>
</dbReference>
<dbReference type="HOGENOM" id="CLU_000604_1_22_9"/>
<dbReference type="RefSeq" id="WP_012448197.1">
    <property type="nucleotide sequence ID" value="NC_010718.1"/>
</dbReference>
<name>B2A5H5_NATTJ</name>
<dbReference type="InterPro" id="IPR003593">
    <property type="entry name" value="AAA+_ATPase"/>
</dbReference>
<evidence type="ECO:0000259" key="3">
    <source>
        <dbReference type="PROSITE" id="PS50893"/>
    </source>
</evidence>
<dbReference type="InParanoid" id="B2A5H5"/>
<dbReference type="InterPro" id="IPR015854">
    <property type="entry name" value="ABC_transpr_LolD-like"/>
</dbReference>
<dbReference type="Pfam" id="PF00005">
    <property type="entry name" value="ABC_tran"/>
    <property type="match status" value="1"/>
</dbReference>
<proteinExistence type="predicted"/>
<evidence type="ECO:0000313" key="5">
    <source>
        <dbReference type="Proteomes" id="UP000001683"/>
    </source>
</evidence>
<dbReference type="PANTHER" id="PTHR24220">
    <property type="entry name" value="IMPORT ATP-BINDING PROTEIN"/>
    <property type="match status" value="1"/>
</dbReference>
<dbReference type="AlphaFoldDB" id="B2A5H5"/>
<dbReference type="InterPro" id="IPR027417">
    <property type="entry name" value="P-loop_NTPase"/>
</dbReference>
<keyword evidence="1" id="KW-0547">Nucleotide-binding</keyword>
<sequence>MIDISNLSLEYNHTKTMALKNIDFYLTKGEMAFLVGESGAGKTSLINIIMGNIKPTSGRATVNGISLTNRGINKVQKVSLRRQIGPIFQDFKLFKGRSVLENVLIGLRVLGPITEEDKHHVIQLLNQVGLQDMINHKIDHLSFGERQRVAITRAVARKPEIILADEPTGNLDQETAFNILKLLASFKSNNTTILITTHATHLLKYFQGRVITLKSGQVSSDDYLEKEESR</sequence>
<reference evidence="4 5" key="1">
    <citation type="submission" date="2008-04" db="EMBL/GenBank/DDBJ databases">
        <title>Complete sequence of chromosome of Natranaerobius thermophilus JW/NM-WN-LF.</title>
        <authorList>
            <consortium name="US DOE Joint Genome Institute"/>
            <person name="Copeland A."/>
            <person name="Lucas S."/>
            <person name="Lapidus A."/>
            <person name="Glavina del Rio T."/>
            <person name="Dalin E."/>
            <person name="Tice H."/>
            <person name="Bruce D."/>
            <person name="Goodwin L."/>
            <person name="Pitluck S."/>
            <person name="Chertkov O."/>
            <person name="Brettin T."/>
            <person name="Detter J.C."/>
            <person name="Han C."/>
            <person name="Kuske C.R."/>
            <person name="Schmutz J."/>
            <person name="Larimer F."/>
            <person name="Land M."/>
            <person name="Hauser L."/>
            <person name="Kyrpides N."/>
            <person name="Lykidis A."/>
            <person name="Mesbah N.M."/>
            <person name="Wiegel J."/>
        </authorList>
    </citation>
    <scope>NUCLEOTIDE SEQUENCE [LARGE SCALE GENOMIC DNA]</scope>
    <source>
        <strain evidence="5">ATCC BAA-1301 / DSM 18059 / JW/NM-WN-LF</strain>
    </source>
</reference>
<evidence type="ECO:0000313" key="4">
    <source>
        <dbReference type="EMBL" id="ACB85330.1"/>
    </source>
</evidence>
<dbReference type="GO" id="GO:0005886">
    <property type="term" value="C:plasma membrane"/>
    <property type="evidence" value="ECO:0007669"/>
    <property type="project" value="TreeGrafter"/>
</dbReference>
<keyword evidence="5" id="KW-1185">Reference proteome</keyword>
<dbReference type="GO" id="GO:0005524">
    <property type="term" value="F:ATP binding"/>
    <property type="evidence" value="ECO:0007669"/>
    <property type="project" value="UniProtKB-KW"/>
</dbReference>
<gene>
    <name evidence="4" type="ordered locus">Nther_1758</name>
</gene>
<dbReference type="Gene3D" id="3.40.50.300">
    <property type="entry name" value="P-loop containing nucleotide triphosphate hydrolases"/>
    <property type="match status" value="1"/>
</dbReference>
<feature type="domain" description="ABC transporter" evidence="3">
    <location>
        <begin position="2"/>
        <end position="230"/>
    </location>
</feature>
<evidence type="ECO:0000256" key="2">
    <source>
        <dbReference type="ARBA" id="ARBA00022840"/>
    </source>
</evidence>
<dbReference type="GO" id="GO:0016887">
    <property type="term" value="F:ATP hydrolysis activity"/>
    <property type="evidence" value="ECO:0007669"/>
    <property type="project" value="InterPro"/>
</dbReference>
<dbReference type="OrthoDB" id="1706485at2"/>
<protein>
    <submittedName>
        <fullName evidence="4">ABC transporter related</fullName>
    </submittedName>
</protein>
<accession>B2A5H5</accession>
<keyword evidence="2" id="KW-0067">ATP-binding</keyword>